<dbReference type="InterPro" id="IPR020941">
    <property type="entry name" value="SUFU-like_domain"/>
</dbReference>
<dbReference type="OrthoDB" id="2902204at2"/>
<evidence type="ECO:0000313" key="2">
    <source>
        <dbReference type="EMBL" id="QGW80392.1"/>
    </source>
</evidence>
<dbReference type="Proteomes" id="UP000425817">
    <property type="component" value="Chromosome"/>
</dbReference>
<proteinExistence type="predicted"/>
<dbReference type="EMBL" id="CP046622">
    <property type="protein sequence ID" value="QGW80392.1"/>
    <property type="molecule type" value="Genomic_DNA"/>
</dbReference>
<sequence length="186" mass="21078">MNDREIYFSHLTSITGNPEPEVHRVGSRDEPSDSVTILVYRDWPTVGMTSAFTFGLSHATHPDWKHGRAELTISMESNNDSWSEAIGRLVSELRGRCPFTFGETINYGKPISTESAMNAFLVFAPIHLTKQEAQVRLKDYNCIIKAVYPLFEEELGLLERLGLEAFWKQPGWDISSPHREILSGVH</sequence>
<evidence type="ECO:0000313" key="3">
    <source>
        <dbReference type="Proteomes" id="UP000425817"/>
    </source>
</evidence>
<accession>A0A6I6H0I9</accession>
<organism evidence="2 3">
    <name type="scientific">Variovorax paradoxus</name>
    <dbReference type="NCBI Taxonomy" id="34073"/>
    <lineage>
        <taxon>Bacteria</taxon>
        <taxon>Pseudomonadati</taxon>
        <taxon>Pseudomonadota</taxon>
        <taxon>Betaproteobacteria</taxon>
        <taxon>Burkholderiales</taxon>
        <taxon>Comamonadaceae</taxon>
        <taxon>Variovorax</taxon>
    </lineage>
</organism>
<dbReference type="Pfam" id="PF05076">
    <property type="entry name" value="SUFU"/>
    <property type="match status" value="1"/>
</dbReference>
<name>A0A6I6H0I9_VARPD</name>
<feature type="domain" description="Suppressor of fused-like" evidence="1">
    <location>
        <begin position="33"/>
        <end position="180"/>
    </location>
</feature>
<reference evidence="2 3" key="1">
    <citation type="submission" date="2019-12" db="EMBL/GenBank/DDBJ databases">
        <title>Hybrid Genome Assemblies of two High G+C Isolates from Undergraduate Microbiology Courses.</title>
        <authorList>
            <person name="Ne Ville C.J."/>
            <person name="Enright D."/>
            <person name="Hernandez I."/>
            <person name="Dodsworth J."/>
            <person name="Orwin P.M."/>
        </authorList>
    </citation>
    <scope>NUCLEOTIDE SEQUENCE [LARGE SCALE GENOMIC DNA]</scope>
    <source>
        <strain evidence="2 3">CSUSB</strain>
    </source>
</reference>
<gene>
    <name evidence="2" type="ORF">GOQ09_01750</name>
</gene>
<protein>
    <recommendedName>
        <fullName evidence="1">Suppressor of fused-like domain-containing protein</fullName>
    </recommendedName>
</protein>
<evidence type="ECO:0000259" key="1">
    <source>
        <dbReference type="Pfam" id="PF05076"/>
    </source>
</evidence>
<dbReference type="AlphaFoldDB" id="A0A6I6H0I9"/>